<keyword evidence="16" id="KW-1185">Reference proteome</keyword>
<dbReference type="GO" id="GO:0005789">
    <property type="term" value="C:endoplasmic reticulum membrane"/>
    <property type="evidence" value="ECO:0007669"/>
    <property type="project" value="UniProtKB-SubCell"/>
</dbReference>
<comment type="subcellular location">
    <subcellularLocation>
        <location evidence="3">Endoplasmic reticulum membrane</location>
        <topology evidence="3">Peripheral membrane protein</topology>
    </subcellularLocation>
    <subcellularLocation>
        <location evidence="2">Microsome membrane</location>
        <topology evidence="2">Peripheral membrane protein</topology>
    </subcellularLocation>
</comment>
<dbReference type="InterPro" id="IPR050182">
    <property type="entry name" value="Cytochrome_P450_fam2"/>
</dbReference>
<keyword evidence="10 13" id="KW-0408">Iron</keyword>
<evidence type="ECO:0000313" key="16">
    <source>
        <dbReference type="Proteomes" id="UP001283361"/>
    </source>
</evidence>
<dbReference type="InterPro" id="IPR017972">
    <property type="entry name" value="Cyt_P450_CS"/>
</dbReference>
<keyword evidence="12" id="KW-0472">Membrane</keyword>
<dbReference type="GO" id="GO:0020037">
    <property type="term" value="F:heme binding"/>
    <property type="evidence" value="ECO:0007669"/>
    <property type="project" value="InterPro"/>
</dbReference>
<dbReference type="InterPro" id="IPR002401">
    <property type="entry name" value="Cyt_P450_E_grp-I"/>
</dbReference>
<evidence type="ECO:0000256" key="7">
    <source>
        <dbReference type="ARBA" id="ARBA00022824"/>
    </source>
</evidence>
<keyword evidence="7" id="KW-0256">Endoplasmic reticulum</keyword>
<evidence type="ECO:0000256" key="11">
    <source>
        <dbReference type="ARBA" id="ARBA00023033"/>
    </source>
</evidence>
<dbReference type="PROSITE" id="PS00086">
    <property type="entry name" value="CYTOCHROME_P450"/>
    <property type="match status" value="1"/>
</dbReference>
<evidence type="ECO:0000256" key="5">
    <source>
        <dbReference type="ARBA" id="ARBA00022617"/>
    </source>
</evidence>
<evidence type="ECO:0000256" key="6">
    <source>
        <dbReference type="ARBA" id="ARBA00022723"/>
    </source>
</evidence>
<dbReference type="GO" id="GO:0005506">
    <property type="term" value="F:iron ion binding"/>
    <property type="evidence" value="ECO:0007669"/>
    <property type="project" value="InterPro"/>
</dbReference>
<dbReference type="PANTHER" id="PTHR24300">
    <property type="entry name" value="CYTOCHROME P450 508A4-RELATED"/>
    <property type="match status" value="1"/>
</dbReference>
<name>A0AAE0Y8F3_9GAST</name>
<evidence type="ECO:0000256" key="12">
    <source>
        <dbReference type="ARBA" id="ARBA00023136"/>
    </source>
</evidence>
<sequence length="413" mass="47048">MREVLIKHADKTQDRPVDLSSRVLGEEYRGLRSSRGGNWTEQRAVTHSILREFGMGKQLMTEKVKAEVKIYVEKLASFKGQAIDLCPVVSAAVCNIVCSVTVGHRFDYDDEYLKRMMKNSNAFVTRAPSLLVFYAGMLLKRLPGDVFGIKDWEHRISDLNDNFCKFQINRIKQEFSPGTVPENFIAAYLQEMHKREESSAPTFLDEPNLVSLMKSLIVAGTETSSTTISWCVLFCLHHPEVQEKVFDEIKTHVGTSRAPDMSDMPNLRYLSAVVRETQRLGGIGPLTVRDVTENFEVHGYLIPQGSQVFVHLNSALHDENVWENSNKFYPERFLDASGHLLKPNEFIPFGLGRRNCVGEAMARTELDFFLASMFQRFRFEPEDPTAELPPLKGLLTLAFSPKPYKVRFLDRNT</sequence>
<evidence type="ECO:0008006" key="17">
    <source>
        <dbReference type="Google" id="ProtNLM"/>
    </source>
</evidence>
<dbReference type="InterPro" id="IPR036396">
    <property type="entry name" value="Cyt_P450_sf"/>
</dbReference>
<dbReference type="EMBL" id="JAWDGP010006711">
    <property type="protein sequence ID" value="KAK3736442.1"/>
    <property type="molecule type" value="Genomic_DNA"/>
</dbReference>
<evidence type="ECO:0000256" key="2">
    <source>
        <dbReference type="ARBA" id="ARBA00004174"/>
    </source>
</evidence>
<gene>
    <name evidence="15" type="ORF">RRG08_030496</name>
</gene>
<keyword evidence="5 13" id="KW-0349">Heme</keyword>
<evidence type="ECO:0000256" key="4">
    <source>
        <dbReference type="ARBA" id="ARBA00010617"/>
    </source>
</evidence>
<comment type="similarity">
    <text evidence="4 14">Belongs to the cytochrome P450 family.</text>
</comment>
<keyword evidence="6 13" id="KW-0479">Metal-binding</keyword>
<dbReference type="FunFam" id="1.10.630.10:FF:000238">
    <property type="entry name" value="Cytochrome P450 2A6"/>
    <property type="match status" value="1"/>
</dbReference>
<dbReference type="GO" id="GO:0016712">
    <property type="term" value="F:oxidoreductase activity, acting on paired donors, with incorporation or reduction of molecular oxygen, reduced flavin or flavoprotein as one donor, and incorporation of one atom of oxygen"/>
    <property type="evidence" value="ECO:0007669"/>
    <property type="project" value="TreeGrafter"/>
</dbReference>
<keyword evidence="9 14" id="KW-0560">Oxidoreductase</keyword>
<evidence type="ECO:0000256" key="13">
    <source>
        <dbReference type="PIRSR" id="PIRSR602401-1"/>
    </source>
</evidence>
<keyword evidence="11 14" id="KW-0503">Monooxygenase</keyword>
<proteinExistence type="inferred from homology"/>
<evidence type="ECO:0000256" key="9">
    <source>
        <dbReference type="ARBA" id="ARBA00023002"/>
    </source>
</evidence>
<organism evidence="15 16">
    <name type="scientific">Elysia crispata</name>
    <name type="common">lettuce slug</name>
    <dbReference type="NCBI Taxonomy" id="231223"/>
    <lineage>
        <taxon>Eukaryota</taxon>
        <taxon>Metazoa</taxon>
        <taxon>Spiralia</taxon>
        <taxon>Lophotrochozoa</taxon>
        <taxon>Mollusca</taxon>
        <taxon>Gastropoda</taxon>
        <taxon>Heterobranchia</taxon>
        <taxon>Euthyneura</taxon>
        <taxon>Panpulmonata</taxon>
        <taxon>Sacoglossa</taxon>
        <taxon>Placobranchoidea</taxon>
        <taxon>Plakobranchidae</taxon>
        <taxon>Elysia</taxon>
    </lineage>
</organism>
<dbReference type="InterPro" id="IPR001128">
    <property type="entry name" value="Cyt_P450"/>
</dbReference>
<evidence type="ECO:0000256" key="1">
    <source>
        <dbReference type="ARBA" id="ARBA00001971"/>
    </source>
</evidence>
<dbReference type="Gene3D" id="1.10.630.10">
    <property type="entry name" value="Cytochrome P450"/>
    <property type="match status" value="1"/>
</dbReference>
<dbReference type="PRINTS" id="PR00385">
    <property type="entry name" value="P450"/>
</dbReference>
<evidence type="ECO:0000313" key="15">
    <source>
        <dbReference type="EMBL" id="KAK3736442.1"/>
    </source>
</evidence>
<dbReference type="Proteomes" id="UP001283361">
    <property type="component" value="Unassembled WGS sequence"/>
</dbReference>
<comment type="caution">
    <text evidence="15">The sequence shown here is derived from an EMBL/GenBank/DDBJ whole genome shotgun (WGS) entry which is preliminary data.</text>
</comment>
<protein>
    <recommendedName>
        <fullName evidence="17">Cytochrome P450</fullName>
    </recommendedName>
</protein>
<accession>A0AAE0Y8F3</accession>
<dbReference type="GO" id="GO:0006805">
    <property type="term" value="P:xenobiotic metabolic process"/>
    <property type="evidence" value="ECO:0007669"/>
    <property type="project" value="TreeGrafter"/>
</dbReference>
<feature type="binding site" description="axial binding residue" evidence="13">
    <location>
        <position position="356"/>
    </location>
    <ligand>
        <name>heme</name>
        <dbReference type="ChEBI" id="CHEBI:30413"/>
    </ligand>
    <ligandPart>
        <name>Fe</name>
        <dbReference type="ChEBI" id="CHEBI:18248"/>
    </ligandPart>
</feature>
<reference evidence="15" key="1">
    <citation type="journal article" date="2023" name="G3 (Bethesda)">
        <title>A reference genome for the long-term kleptoplast-retaining sea slug Elysia crispata morphotype clarki.</title>
        <authorList>
            <person name="Eastman K.E."/>
            <person name="Pendleton A.L."/>
            <person name="Shaikh M.A."/>
            <person name="Suttiyut T."/>
            <person name="Ogas R."/>
            <person name="Tomko P."/>
            <person name="Gavelis G."/>
            <person name="Widhalm J.R."/>
            <person name="Wisecaver J.H."/>
        </authorList>
    </citation>
    <scope>NUCLEOTIDE SEQUENCE</scope>
    <source>
        <strain evidence="15">ECLA1</strain>
    </source>
</reference>
<dbReference type="PRINTS" id="PR00463">
    <property type="entry name" value="EP450I"/>
</dbReference>
<evidence type="ECO:0000256" key="3">
    <source>
        <dbReference type="ARBA" id="ARBA00004406"/>
    </source>
</evidence>
<evidence type="ECO:0000256" key="10">
    <source>
        <dbReference type="ARBA" id="ARBA00023004"/>
    </source>
</evidence>
<keyword evidence="8" id="KW-0492">Microsome</keyword>
<dbReference type="SUPFAM" id="SSF48264">
    <property type="entry name" value="Cytochrome P450"/>
    <property type="match status" value="1"/>
</dbReference>
<dbReference type="Pfam" id="PF00067">
    <property type="entry name" value="p450"/>
    <property type="match status" value="1"/>
</dbReference>
<evidence type="ECO:0000256" key="14">
    <source>
        <dbReference type="RuleBase" id="RU000461"/>
    </source>
</evidence>
<dbReference type="AlphaFoldDB" id="A0AAE0Y8F3"/>
<evidence type="ECO:0000256" key="8">
    <source>
        <dbReference type="ARBA" id="ARBA00022848"/>
    </source>
</evidence>
<comment type="cofactor">
    <cofactor evidence="1 13">
        <name>heme</name>
        <dbReference type="ChEBI" id="CHEBI:30413"/>
    </cofactor>
</comment>
<dbReference type="PANTHER" id="PTHR24300:SF375">
    <property type="entry name" value="CYTOCHROME P450 FAMILY"/>
    <property type="match status" value="1"/>
</dbReference>
<dbReference type="GO" id="GO:0006082">
    <property type="term" value="P:organic acid metabolic process"/>
    <property type="evidence" value="ECO:0007669"/>
    <property type="project" value="TreeGrafter"/>
</dbReference>